<gene>
    <name evidence="1" type="ORF">MUN86_00970</name>
</gene>
<dbReference type="RefSeq" id="WP_245120731.1">
    <property type="nucleotide sequence ID" value="NZ_CP095061.1"/>
</dbReference>
<proteinExistence type="predicted"/>
<sequence length="231" mass="25258">MKLTASPFDEQTGELLAVYRDAYLSGDLSRSSAKAVEEYLRRDADKAHETLNRWQQLHTEEPAALATPNWVQKQVQSIQAQPVRFRRRATSMVAATALLGTMVFAGTSLPTDRTVESLPTETMMLPTEAALEASSASSAASSMRMITVRGRILNEEGTPLIGATVMHPSSRHGVSTNADGEYVMHVPAGTSSLKYGYGGYQDEELAVKGSSTANVTLLPKGKVQKRHWWQF</sequence>
<accession>A0ABY4G6W9</accession>
<dbReference type="Pfam" id="PF13715">
    <property type="entry name" value="CarbopepD_reg_2"/>
    <property type="match status" value="1"/>
</dbReference>
<dbReference type="InterPro" id="IPR008969">
    <property type="entry name" value="CarboxyPept-like_regulatory"/>
</dbReference>
<reference evidence="1" key="1">
    <citation type="submission" date="2022-04" db="EMBL/GenBank/DDBJ databases">
        <title>Hymenobacter sp. isolated from the air.</title>
        <authorList>
            <person name="Won M."/>
            <person name="Lee C.-M."/>
            <person name="Woen H.-Y."/>
            <person name="Kwon S.-W."/>
        </authorList>
    </citation>
    <scope>NUCLEOTIDE SEQUENCE</scope>
    <source>
        <strain evidence="1">5420S-77</strain>
    </source>
</reference>
<keyword evidence="2" id="KW-1185">Reference proteome</keyword>
<dbReference type="SUPFAM" id="SSF49464">
    <property type="entry name" value="Carboxypeptidase regulatory domain-like"/>
    <property type="match status" value="1"/>
</dbReference>
<name>A0ABY4G6W9_9BACT</name>
<organism evidence="1 2">
    <name type="scientific">Hymenobacter volaticus</name>
    <dbReference type="NCBI Taxonomy" id="2932254"/>
    <lineage>
        <taxon>Bacteria</taxon>
        <taxon>Pseudomonadati</taxon>
        <taxon>Bacteroidota</taxon>
        <taxon>Cytophagia</taxon>
        <taxon>Cytophagales</taxon>
        <taxon>Hymenobacteraceae</taxon>
        <taxon>Hymenobacter</taxon>
    </lineage>
</organism>
<protein>
    <submittedName>
        <fullName evidence="1">Carboxypeptidase-like regulatory domain-containing protein</fullName>
    </submittedName>
</protein>
<dbReference type="Gene3D" id="2.60.40.1120">
    <property type="entry name" value="Carboxypeptidase-like, regulatory domain"/>
    <property type="match status" value="1"/>
</dbReference>
<dbReference type="Proteomes" id="UP000830401">
    <property type="component" value="Chromosome"/>
</dbReference>
<dbReference type="EMBL" id="CP095061">
    <property type="protein sequence ID" value="UOQ66536.1"/>
    <property type="molecule type" value="Genomic_DNA"/>
</dbReference>
<evidence type="ECO:0000313" key="2">
    <source>
        <dbReference type="Proteomes" id="UP000830401"/>
    </source>
</evidence>
<evidence type="ECO:0000313" key="1">
    <source>
        <dbReference type="EMBL" id="UOQ66536.1"/>
    </source>
</evidence>